<name>A0A9N8DXK1_9STRA</name>
<keyword evidence="4 5" id="KW-0904">Protein phosphatase</keyword>
<organism evidence="9 10">
    <name type="scientific">Seminavis robusta</name>
    <dbReference type="NCBI Taxonomy" id="568900"/>
    <lineage>
        <taxon>Eukaryota</taxon>
        <taxon>Sar</taxon>
        <taxon>Stramenopiles</taxon>
        <taxon>Ochrophyta</taxon>
        <taxon>Bacillariophyta</taxon>
        <taxon>Bacillariophyceae</taxon>
        <taxon>Bacillariophycidae</taxon>
        <taxon>Naviculales</taxon>
        <taxon>Naviculaceae</taxon>
        <taxon>Seminavis</taxon>
    </lineage>
</organism>
<dbReference type="PROSITE" id="PS51746">
    <property type="entry name" value="PPM_2"/>
    <property type="match status" value="1"/>
</dbReference>
<dbReference type="GO" id="GO:0004722">
    <property type="term" value="F:protein serine/threonine phosphatase activity"/>
    <property type="evidence" value="ECO:0007669"/>
    <property type="project" value="InterPro"/>
</dbReference>
<dbReference type="GO" id="GO:0046872">
    <property type="term" value="F:metal ion binding"/>
    <property type="evidence" value="ECO:0007669"/>
    <property type="project" value="UniProtKB-KW"/>
</dbReference>
<feature type="compositionally biased region" description="Low complexity" evidence="6">
    <location>
        <begin position="1"/>
        <end position="15"/>
    </location>
</feature>
<dbReference type="InterPro" id="IPR036457">
    <property type="entry name" value="PPM-type-like_dom_sf"/>
</dbReference>
<dbReference type="GO" id="GO:0016020">
    <property type="term" value="C:membrane"/>
    <property type="evidence" value="ECO:0007669"/>
    <property type="project" value="UniProtKB-SubCell"/>
</dbReference>
<feature type="domain" description="PPM-type phosphatase" evidence="8">
    <location>
        <begin position="170"/>
        <end position="479"/>
    </location>
</feature>
<dbReference type="AlphaFoldDB" id="A0A9N8DXK1"/>
<dbReference type="InterPro" id="IPR015655">
    <property type="entry name" value="PP2C"/>
</dbReference>
<protein>
    <submittedName>
        <fullName evidence="9">Protein phosphatase 2C 2</fullName>
    </submittedName>
</protein>
<keyword evidence="7" id="KW-1133">Transmembrane helix</keyword>
<proteinExistence type="inferred from homology"/>
<feature type="region of interest" description="Disordered" evidence="6">
    <location>
        <begin position="1"/>
        <end position="35"/>
    </location>
</feature>
<gene>
    <name evidence="9" type="ORF">SEMRO_443_G144110.1</name>
</gene>
<dbReference type="InterPro" id="IPR001932">
    <property type="entry name" value="PPM-type_phosphatase-like_dom"/>
</dbReference>
<evidence type="ECO:0000313" key="9">
    <source>
        <dbReference type="EMBL" id="CAB9510592.1"/>
    </source>
</evidence>
<accession>A0A9N8DXK1</accession>
<dbReference type="CDD" id="cd00143">
    <property type="entry name" value="PP2Cc"/>
    <property type="match status" value="1"/>
</dbReference>
<sequence>MAASSRSSSPTSGSGRTKREGKEKHKKKRKKKKKTITQSTILGSLPVWILVVLLGGIALFFSLNGYLAMSLIDKSNNSDINDSVPFFQQMWTKGKGRLEQLSIKDKNLFENVTNSGRQQMIGRDCASFGCAITPPDYKGDQIQQALLQIKNDTSDMRSIIAPFASWEMATMTRKSNRKHPPFNQDAAAIIKPFQTAQTTSKATGFFVGIFDGHGEDGHIDAQYFVKDVPKRLAQKLDSMAVNSNNKQATIVQHLKDTFVESDELAPKKMKLRGGCTASVTLRVDNTLYFANAGDSRTMLVAVNAREFQIVEAGPAPGVSQLYITRADKPHLPDELARIKAAGGTVHIPPPNPNLSRVIVHSDEFNDTIGLAMSRSLGDYEWTLKGVTPEPLVDVISLDDFHNSTQDPMTSIFLVAASDGLWDYRLKQWYAKQFAESFLNGKDDKRRIHPLQKMQDIIEFVSPNREDWYRDDITVVTLRIM</sequence>
<dbReference type="Gene3D" id="3.60.40.10">
    <property type="entry name" value="PPM-type phosphatase domain"/>
    <property type="match status" value="1"/>
</dbReference>
<dbReference type="Proteomes" id="UP001153069">
    <property type="component" value="Unassembled WGS sequence"/>
</dbReference>
<evidence type="ECO:0000256" key="2">
    <source>
        <dbReference type="ARBA" id="ARBA00022723"/>
    </source>
</evidence>
<evidence type="ECO:0000256" key="1">
    <source>
        <dbReference type="ARBA" id="ARBA00004170"/>
    </source>
</evidence>
<evidence type="ECO:0000256" key="6">
    <source>
        <dbReference type="SAM" id="MobiDB-lite"/>
    </source>
</evidence>
<dbReference type="PANTHER" id="PTHR47992">
    <property type="entry name" value="PROTEIN PHOSPHATASE"/>
    <property type="match status" value="1"/>
</dbReference>
<dbReference type="InterPro" id="IPR000222">
    <property type="entry name" value="PP2C_BS"/>
</dbReference>
<dbReference type="OrthoDB" id="10264738at2759"/>
<evidence type="ECO:0000256" key="7">
    <source>
        <dbReference type="SAM" id="Phobius"/>
    </source>
</evidence>
<keyword evidence="7" id="KW-0812">Transmembrane</keyword>
<comment type="subcellular location">
    <subcellularLocation>
        <location evidence="1">Membrane</location>
        <topology evidence="1">Peripheral membrane protein</topology>
    </subcellularLocation>
</comment>
<keyword evidence="2" id="KW-0479">Metal-binding</keyword>
<evidence type="ECO:0000256" key="3">
    <source>
        <dbReference type="ARBA" id="ARBA00022801"/>
    </source>
</evidence>
<dbReference type="Pfam" id="PF00481">
    <property type="entry name" value="PP2C"/>
    <property type="match status" value="1"/>
</dbReference>
<dbReference type="SMART" id="SM00332">
    <property type="entry name" value="PP2Cc"/>
    <property type="match status" value="1"/>
</dbReference>
<evidence type="ECO:0000313" key="10">
    <source>
        <dbReference type="Proteomes" id="UP001153069"/>
    </source>
</evidence>
<keyword evidence="10" id="KW-1185">Reference proteome</keyword>
<keyword evidence="3 5" id="KW-0378">Hydrolase</keyword>
<comment type="similarity">
    <text evidence="5">Belongs to the PP2C family.</text>
</comment>
<dbReference type="PROSITE" id="PS01032">
    <property type="entry name" value="PPM_1"/>
    <property type="match status" value="1"/>
</dbReference>
<evidence type="ECO:0000256" key="5">
    <source>
        <dbReference type="RuleBase" id="RU003465"/>
    </source>
</evidence>
<feature type="transmembrane region" description="Helical" evidence="7">
    <location>
        <begin position="36"/>
        <end position="61"/>
    </location>
</feature>
<keyword evidence="7" id="KW-0472">Membrane</keyword>
<comment type="caution">
    <text evidence="9">The sequence shown here is derived from an EMBL/GenBank/DDBJ whole genome shotgun (WGS) entry which is preliminary data.</text>
</comment>
<feature type="compositionally biased region" description="Basic residues" evidence="6">
    <location>
        <begin position="24"/>
        <end position="35"/>
    </location>
</feature>
<dbReference type="EMBL" id="CAICTM010000442">
    <property type="protein sequence ID" value="CAB9510592.1"/>
    <property type="molecule type" value="Genomic_DNA"/>
</dbReference>
<evidence type="ECO:0000256" key="4">
    <source>
        <dbReference type="ARBA" id="ARBA00022912"/>
    </source>
</evidence>
<dbReference type="SUPFAM" id="SSF81606">
    <property type="entry name" value="PP2C-like"/>
    <property type="match status" value="1"/>
</dbReference>
<reference evidence="9" key="1">
    <citation type="submission" date="2020-06" db="EMBL/GenBank/DDBJ databases">
        <authorList>
            <consortium name="Plant Systems Biology data submission"/>
        </authorList>
    </citation>
    <scope>NUCLEOTIDE SEQUENCE</scope>
    <source>
        <strain evidence="9">D6</strain>
    </source>
</reference>
<evidence type="ECO:0000259" key="8">
    <source>
        <dbReference type="PROSITE" id="PS51746"/>
    </source>
</evidence>